<reference evidence="3" key="1">
    <citation type="submission" date="2020-03" db="EMBL/GenBank/DDBJ databases">
        <title>Draft sequencing of Paenibacilllus sp. S3N08.</title>
        <authorList>
            <person name="Kim D.-U."/>
        </authorList>
    </citation>
    <scope>NUCLEOTIDE SEQUENCE</scope>
    <source>
        <strain evidence="3">S3N08</strain>
    </source>
</reference>
<feature type="transmembrane region" description="Helical" evidence="2">
    <location>
        <begin position="77"/>
        <end position="98"/>
    </location>
</feature>
<feature type="region of interest" description="Disordered" evidence="1">
    <location>
        <begin position="1"/>
        <end position="20"/>
    </location>
</feature>
<accession>A0ABX0J9H9</accession>
<keyword evidence="2" id="KW-0472">Membrane</keyword>
<feature type="compositionally biased region" description="Basic and acidic residues" evidence="1">
    <location>
        <begin position="1"/>
        <end position="17"/>
    </location>
</feature>
<keyword evidence="2" id="KW-1133">Transmembrane helix</keyword>
<proteinExistence type="predicted"/>
<name>A0ABX0J9H9_9BACL</name>
<dbReference type="EMBL" id="JAAOIW010000007">
    <property type="protein sequence ID" value="NHN32238.1"/>
    <property type="molecule type" value="Genomic_DNA"/>
</dbReference>
<comment type="caution">
    <text evidence="3">The sequence shown here is derived from an EMBL/GenBank/DDBJ whole genome shotgun (WGS) entry which is preliminary data.</text>
</comment>
<keyword evidence="2" id="KW-0812">Transmembrane</keyword>
<sequence>MKSKRAMVDRRDAERRVRREQKRNPPGPFFKLFDWIWRTVYVLFLLSLSVVAIYHWFLDTGPGPGGTDLIPFTAERIATLMLFIILATACVVGIRAIIKPTDNTFSRVRKHPDGRRMQILKFTLLLFFALVIAVSAIICWAQLKALAGVWKFLLS</sequence>
<dbReference type="RefSeq" id="WP_166152503.1">
    <property type="nucleotide sequence ID" value="NZ_JAAOIW010000007.1"/>
</dbReference>
<protein>
    <recommendedName>
        <fullName evidence="5">Preprotein translocase subunit SecE</fullName>
    </recommendedName>
</protein>
<feature type="transmembrane region" description="Helical" evidence="2">
    <location>
        <begin position="119"/>
        <end position="143"/>
    </location>
</feature>
<feature type="transmembrane region" description="Helical" evidence="2">
    <location>
        <begin position="35"/>
        <end position="57"/>
    </location>
</feature>
<evidence type="ECO:0008006" key="5">
    <source>
        <dbReference type="Google" id="ProtNLM"/>
    </source>
</evidence>
<gene>
    <name evidence="3" type="ORF">G9U52_20565</name>
</gene>
<keyword evidence="4" id="KW-1185">Reference proteome</keyword>
<evidence type="ECO:0000256" key="1">
    <source>
        <dbReference type="SAM" id="MobiDB-lite"/>
    </source>
</evidence>
<evidence type="ECO:0000313" key="4">
    <source>
        <dbReference type="Proteomes" id="UP001165962"/>
    </source>
</evidence>
<organism evidence="3 4">
    <name type="scientific">Paenibacillus agricola</name>
    <dbReference type="NCBI Taxonomy" id="2716264"/>
    <lineage>
        <taxon>Bacteria</taxon>
        <taxon>Bacillati</taxon>
        <taxon>Bacillota</taxon>
        <taxon>Bacilli</taxon>
        <taxon>Bacillales</taxon>
        <taxon>Paenibacillaceae</taxon>
        <taxon>Paenibacillus</taxon>
    </lineage>
</organism>
<evidence type="ECO:0000313" key="3">
    <source>
        <dbReference type="EMBL" id="NHN32238.1"/>
    </source>
</evidence>
<evidence type="ECO:0000256" key="2">
    <source>
        <dbReference type="SAM" id="Phobius"/>
    </source>
</evidence>
<dbReference type="Proteomes" id="UP001165962">
    <property type="component" value="Unassembled WGS sequence"/>
</dbReference>